<gene>
    <name evidence="2" type="ORF">PENARI_c001G00336</name>
</gene>
<dbReference type="RefSeq" id="XP_022493694.1">
    <property type="nucleotide sequence ID" value="XM_022626137.1"/>
</dbReference>
<feature type="compositionally biased region" description="Basic and acidic residues" evidence="1">
    <location>
        <begin position="66"/>
        <end position="94"/>
    </location>
</feature>
<proteinExistence type="predicted"/>
<feature type="compositionally biased region" description="Polar residues" evidence="1">
    <location>
        <begin position="1"/>
        <end position="10"/>
    </location>
</feature>
<dbReference type="GeneID" id="34570871"/>
<sequence length="875" mass="99069">MDPLKSTISGNLPFRPAKSISFREQEILSQSPSPTATMKTGGDEVSANEPGISQHQKSAGGLTDKAFTDHTQTKASQLHEETTNPIDIKHHAVDQRVVTTKSLSKPDDTGIMDPDELPDLTDQNDIIIQNNDFKAIEGLAKDSEKPAPVWITGDRPTNPEQDGNPDPQRSTKDSDKEKATEKTDGLSDNENLPYGVKPNPDEERALANMELDVGVVKKKKNKRRSKAKRGMDAPTGFEPFFADAPLTPDEFQEIKKVYDPALPFHMRYDEAIKRFLFKRRLESRRRHLFLKYLQYGGVNTNQKYGQGVSLQELKDMSKEEAMEARNFTMVSPEWASGENIAFDKVLKGYLGGYYIDYFSPDDEDEIKVVTGTIKNFLTFLLYHDVCPEYQDDIDKARQTCDMAAKEVWKVRQVVHEGPGSFNKACSMLFGGNYLDTIDDPEISKNVKFAGQDGMTEKIARKVLMYAIAGVGPDERAIKFKDLAEKEKFEIKRIEDIDGFEIVSIEQPTALTVGFYNEYAPDVEPVGVVRAKEFRDPAKGGFNLSNLEEEKWKAGKAPSYEFEFFLEGDLLAHCFPGMKALTKVFELNCGIHFFDEIMVCLPSFYVFLVNDLMIDYKKPKTKEASDKWIVQRAEHRKEMEALAGPKLSDREQARVLLKDLTLGADYGAAFGIRKHIPADDDLGFEYDVILQPGVPAEADMGIIVPRYEGQKKDEDQVIEKNDVEGSGVVQGEPTDKKKPKEWWTPEQWWADEEWYGLVKDWKPSMTPAEERPGKKENILVKLKENLDVNEELIRRKEAETKDTILSEKDTASYTKWLKFAKVRLMEENLHILDVEKRNNNLQGPSILVEAPNEETIVVEKNVIPEKGKEGENGSDN</sequence>
<keyword evidence="3" id="KW-1185">Reference proteome</keyword>
<evidence type="ECO:0000313" key="2">
    <source>
        <dbReference type="EMBL" id="OGE58271.1"/>
    </source>
</evidence>
<evidence type="ECO:0008006" key="4">
    <source>
        <dbReference type="Google" id="ProtNLM"/>
    </source>
</evidence>
<organism evidence="2 3">
    <name type="scientific">Penicillium arizonense</name>
    <dbReference type="NCBI Taxonomy" id="1835702"/>
    <lineage>
        <taxon>Eukaryota</taxon>
        <taxon>Fungi</taxon>
        <taxon>Dikarya</taxon>
        <taxon>Ascomycota</taxon>
        <taxon>Pezizomycotina</taxon>
        <taxon>Eurotiomycetes</taxon>
        <taxon>Eurotiomycetidae</taxon>
        <taxon>Eurotiales</taxon>
        <taxon>Aspergillaceae</taxon>
        <taxon>Penicillium</taxon>
    </lineage>
</organism>
<dbReference type="Proteomes" id="UP000177622">
    <property type="component" value="Unassembled WGS sequence"/>
</dbReference>
<dbReference type="InterPro" id="IPR018606">
    <property type="entry name" value="Arb1"/>
</dbReference>
<feature type="region of interest" description="Disordered" evidence="1">
    <location>
        <begin position="138"/>
        <end position="201"/>
    </location>
</feature>
<dbReference type="OrthoDB" id="435402at2759"/>
<feature type="compositionally biased region" description="Basic and acidic residues" evidence="1">
    <location>
        <begin position="169"/>
        <end position="185"/>
    </location>
</feature>
<dbReference type="EMBL" id="LXJU01000001">
    <property type="protein sequence ID" value="OGE58271.1"/>
    <property type="molecule type" value="Genomic_DNA"/>
</dbReference>
<dbReference type="Pfam" id="PF09692">
    <property type="entry name" value="Arb1"/>
    <property type="match status" value="1"/>
</dbReference>
<dbReference type="AlphaFoldDB" id="A0A1F5LZA8"/>
<dbReference type="STRING" id="1835702.A0A1F5LZA8"/>
<accession>A0A1F5LZA8</accession>
<evidence type="ECO:0000256" key="1">
    <source>
        <dbReference type="SAM" id="MobiDB-lite"/>
    </source>
</evidence>
<dbReference type="GO" id="GO:0033167">
    <property type="term" value="C:ARC complex"/>
    <property type="evidence" value="ECO:0007669"/>
    <property type="project" value="InterPro"/>
</dbReference>
<evidence type="ECO:0000313" key="3">
    <source>
        <dbReference type="Proteomes" id="UP000177622"/>
    </source>
</evidence>
<feature type="compositionally biased region" description="Polar residues" evidence="1">
    <location>
        <begin position="27"/>
        <end position="38"/>
    </location>
</feature>
<protein>
    <recommendedName>
        <fullName evidence="4">Argonaute siRNA chaperone complex subunit Arb1</fullName>
    </recommendedName>
</protein>
<reference evidence="2 3" key="1">
    <citation type="journal article" date="2016" name="Sci. Rep.">
        <title>Penicillium arizonense, a new, genome sequenced fungal species, reveals a high chemical diversity in secreted metabolites.</title>
        <authorList>
            <person name="Grijseels S."/>
            <person name="Nielsen J.C."/>
            <person name="Randelovic M."/>
            <person name="Nielsen J."/>
            <person name="Nielsen K.F."/>
            <person name="Workman M."/>
            <person name="Frisvad J.C."/>
        </authorList>
    </citation>
    <scope>NUCLEOTIDE SEQUENCE [LARGE SCALE GENOMIC DNA]</scope>
    <source>
        <strain evidence="2 3">CBS 141311</strain>
    </source>
</reference>
<dbReference type="GO" id="GO:0031047">
    <property type="term" value="P:regulatory ncRNA-mediated gene silencing"/>
    <property type="evidence" value="ECO:0007669"/>
    <property type="project" value="InterPro"/>
</dbReference>
<comment type="caution">
    <text evidence="2">The sequence shown here is derived from an EMBL/GenBank/DDBJ whole genome shotgun (WGS) entry which is preliminary data.</text>
</comment>
<feature type="region of interest" description="Disordered" evidence="1">
    <location>
        <begin position="1"/>
        <end position="120"/>
    </location>
</feature>
<name>A0A1F5LZA8_PENAI</name>